<organism evidence="1 2">
    <name type="scientific">Candidatus Brocadia sinica JPN1</name>
    <dbReference type="NCBI Taxonomy" id="1197129"/>
    <lineage>
        <taxon>Bacteria</taxon>
        <taxon>Pseudomonadati</taxon>
        <taxon>Planctomycetota</taxon>
        <taxon>Candidatus Brocadiia</taxon>
        <taxon>Candidatus Brocadiales</taxon>
        <taxon>Candidatus Brocadiaceae</taxon>
        <taxon>Candidatus Brocadia</taxon>
    </lineage>
</organism>
<accession>A0ABQ0K398</accession>
<keyword evidence="2" id="KW-1185">Reference proteome</keyword>
<proteinExistence type="predicted"/>
<gene>
    <name evidence="1" type="ORF">BROSI_A3723</name>
</gene>
<name>A0ABQ0K398_9BACT</name>
<evidence type="ECO:0000313" key="1">
    <source>
        <dbReference type="EMBL" id="GAN35175.1"/>
    </source>
</evidence>
<sequence length="60" mass="7193">MLIDTEEGASYSEQEYRAWLEGTGFKQMKKIDLESNLMFHLKKPEKAFLISFMSLFKRNW</sequence>
<evidence type="ECO:0000313" key="2">
    <source>
        <dbReference type="Proteomes" id="UP000032309"/>
    </source>
</evidence>
<reference evidence="2" key="1">
    <citation type="journal article" date="2015" name="Genome Announc.">
        <title>Draft Genome Sequence of an Anaerobic Ammonium-Oxidizing Bacterium, "Candidatus Brocadia sinica".</title>
        <authorList>
            <person name="Oshiki M."/>
            <person name="Shinyako-Hata K."/>
            <person name="Satoh H."/>
            <person name="Okabe S."/>
        </authorList>
    </citation>
    <scope>NUCLEOTIDE SEQUENCE [LARGE SCALE GENOMIC DNA]</scope>
    <source>
        <strain evidence="2">JPN1</strain>
    </source>
</reference>
<dbReference type="Proteomes" id="UP000032309">
    <property type="component" value="Unassembled WGS sequence"/>
</dbReference>
<protein>
    <submittedName>
        <fullName evidence="1">Tetracenomycin polyketide synthesis 8-O-methyltransferase</fullName>
    </submittedName>
</protein>
<comment type="caution">
    <text evidence="1">The sequence shown here is derived from an EMBL/GenBank/DDBJ whole genome shotgun (WGS) entry which is preliminary data.</text>
</comment>
<dbReference type="EMBL" id="BAFN01000001">
    <property type="protein sequence ID" value="GAN35175.1"/>
    <property type="molecule type" value="Genomic_DNA"/>
</dbReference>